<feature type="chain" id="PRO_5042280828" evidence="2">
    <location>
        <begin position="36"/>
        <end position="259"/>
    </location>
</feature>
<comment type="caution">
    <text evidence="3">The sequence shown here is derived from an EMBL/GenBank/DDBJ whole genome shotgun (WGS) entry which is preliminary data.</text>
</comment>
<dbReference type="RefSeq" id="WP_271428324.1">
    <property type="nucleotide sequence ID" value="NZ_JAQIPB010000004.1"/>
</dbReference>
<feature type="signal peptide" evidence="2">
    <location>
        <begin position="1"/>
        <end position="35"/>
    </location>
</feature>
<dbReference type="NCBIfam" id="TIGR02780">
    <property type="entry name" value="TrbJ_Ti"/>
    <property type="match status" value="1"/>
</dbReference>
<evidence type="ECO:0000313" key="3">
    <source>
        <dbReference type="EMBL" id="MDA7417078.1"/>
    </source>
</evidence>
<dbReference type="InterPro" id="IPR014147">
    <property type="entry name" value="T4SS_TrbJ"/>
</dbReference>
<proteinExistence type="predicted"/>
<dbReference type="Proteomes" id="UP001212602">
    <property type="component" value="Unassembled WGS sequence"/>
</dbReference>
<organism evidence="3 4">
    <name type="scientific">Xenophilus arseniciresistens</name>
    <dbReference type="NCBI Taxonomy" id="1283306"/>
    <lineage>
        <taxon>Bacteria</taxon>
        <taxon>Pseudomonadati</taxon>
        <taxon>Pseudomonadota</taxon>
        <taxon>Betaproteobacteria</taxon>
        <taxon>Burkholderiales</taxon>
        <taxon>Comamonadaceae</taxon>
        <taxon>Xenophilus</taxon>
    </lineage>
</organism>
<sequence>MTRIASFKPRPFKGRVLALAVAGALALGVTQPAHALFGIGDIVFDPSNYAENVLTAARTLEQINNQIRQLQNEAQMLMNQARNLTSLPFSVLGDLRATLDATNQLIQQAQGLAFTVSQMETDFRRLYPESYTAAISGTQMALDARTRWRNSLEALRTATKVQSQAVQNFAADERALTDLVNRSQSATGALQAMQATNQLLALQSRQAIQAQQLQITQDRAAALEQARQVAVHERAREVRRRFQGEGTPYTPAAVNFYGN</sequence>
<accession>A0AAE3N8V3</accession>
<dbReference type="NCBIfam" id="NF010448">
    <property type="entry name" value="PRK13874.1"/>
    <property type="match status" value="1"/>
</dbReference>
<protein>
    <submittedName>
        <fullName evidence="3">P-type conjugative transfer protein TrbJ</fullName>
    </submittedName>
</protein>
<feature type="coiled-coil region" evidence="1">
    <location>
        <begin position="53"/>
        <end position="87"/>
    </location>
</feature>
<gene>
    <name evidence="3" type="primary">trbJ</name>
    <name evidence="3" type="ORF">PGB34_11960</name>
</gene>
<dbReference type="SUPFAM" id="SSF101082">
    <property type="entry name" value="Typo IV secretion system protein TraC"/>
    <property type="match status" value="1"/>
</dbReference>
<evidence type="ECO:0000256" key="1">
    <source>
        <dbReference type="SAM" id="Coils"/>
    </source>
</evidence>
<dbReference type="EMBL" id="JAQIPB010000004">
    <property type="protein sequence ID" value="MDA7417078.1"/>
    <property type="molecule type" value="Genomic_DNA"/>
</dbReference>
<keyword evidence="1" id="KW-0175">Coiled coil</keyword>
<keyword evidence="2" id="KW-0732">Signal</keyword>
<evidence type="ECO:0000256" key="2">
    <source>
        <dbReference type="SAM" id="SignalP"/>
    </source>
</evidence>
<name>A0AAE3N8V3_9BURK</name>
<dbReference type="AlphaFoldDB" id="A0AAE3N8V3"/>
<reference evidence="3" key="1">
    <citation type="submission" date="2023-01" db="EMBL/GenBank/DDBJ databases">
        <title>Xenophilus mangrovi sp. nov., isolated from soil of Mangrove nature reserve.</title>
        <authorList>
            <person name="Xu S."/>
            <person name="Liu Z."/>
            <person name="Xu Y."/>
        </authorList>
    </citation>
    <scope>NUCLEOTIDE SEQUENCE</scope>
    <source>
        <strain evidence="3">YW8</strain>
    </source>
</reference>
<evidence type="ECO:0000313" key="4">
    <source>
        <dbReference type="Proteomes" id="UP001212602"/>
    </source>
</evidence>
<keyword evidence="4" id="KW-1185">Reference proteome</keyword>